<dbReference type="EMBL" id="HBFR01031643">
    <property type="protein sequence ID" value="CAD8895740.1"/>
    <property type="molecule type" value="Transcribed_RNA"/>
</dbReference>
<name>A0A7S1FWU6_9STRA</name>
<sequence length="416" mass="45626">MHSNYSFHLILANSNMKAINISRILIVLQVLLASGYGAARLNPSNNPNRNHDGNDIDRSVSRRSQTVSTPCLSSFEYRVEGSMCNISSLTSAVSNGLAEHFPNCEHGVEHEIQLLFPGPGGADGALSAACETAEKLISVTDTLPFHSVLGKHPLFIKEFFDGGTYWNQEVVTDDAPQTKTSITTDPGILIEHLMSSVAKTKPLALPEGSNFESCSLDTIVCCYVADKTFNQELISNTDVCYHDLRASPGSNHVKMGYAIFDKPGDLDGATCTGFTWTNDNFLSKLFRGNTLLSISLYDSLIKEGHTRNVPGAPMCACAEQMPVIEKADCQQVTGKSGMTFKYSLAEGLNVAFDWSEIQFEACKNLEEELDLVEYFSVTTNTSKEKRLTKHIVGADQCHSATTKFLYSEGLQRLDFQ</sequence>
<proteinExistence type="predicted"/>
<gene>
    <name evidence="2" type="ORF">CHYS00102_LOCUS22954</name>
</gene>
<feature type="region of interest" description="Disordered" evidence="1">
    <location>
        <begin position="41"/>
        <end position="65"/>
    </location>
</feature>
<organism evidence="2">
    <name type="scientific">Corethron hystrix</name>
    <dbReference type="NCBI Taxonomy" id="216773"/>
    <lineage>
        <taxon>Eukaryota</taxon>
        <taxon>Sar</taxon>
        <taxon>Stramenopiles</taxon>
        <taxon>Ochrophyta</taxon>
        <taxon>Bacillariophyta</taxon>
        <taxon>Coscinodiscophyceae</taxon>
        <taxon>Corethrophycidae</taxon>
        <taxon>Corethrales</taxon>
        <taxon>Corethraceae</taxon>
        <taxon>Corethron</taxon>
    </lineage>
</organism>
<feature type="compositionally biased region" description="Basic and acidic residues" evidence="1">
    <location>
        <begin position="49"/>
        <end position="60"/>
    </location>
</feature>
<evidence type="ECO:0000256" key="1">
    <source>
        <dbReference type="SAM" id="MobiDB-lite"/>
    </source>
</evidence>
<accession>A0A7S1FWU6</accession>
<reference evidence="2" key="1">
    <citation type="submission" date="2021-01" db="EMBL/GenBank/DDBJ databases">
        <authorList>
            <person name="Corre E."/>
            <person name="Pelletier E."/>
            <person name="Niang G."/>
            <person name="Scheremetjew M."/>
            <person name="Finn R."/>
            <person name="Kale V."/>
            <person name="Holt S."/>
            <person name="Cochrane G."/>
            <person name="Meng A."/>
            <person name="Brown T."/>
            <person name="Cohen L."/>
        </authorList>
    </citation>
    <scope>NUCLEOTIDE SEQUENCE</scope>
    <source>
        <strain evidence="2">308</strain>
    </source>
</reference>
<dbReference type="AlphaFoldDB" id="A0A7S1FWU6"/>
<evidence type="ECO:0000313" key="2">
    <source>
        <dbReference type="EMBL" id="CAD8895740.1"/>
    </source>
</evidence>
<protein>
    <submittedName>
        <fullName evidence="2">Uncharacterized protein</fullName>
    </submittedName>
</protein>